<feature type="transmembrane region" description="Helical" evidence="1">
    <location>
        <begin position="6"/>
        <end position="25"/>
    </location>
</feature>
<sequence length="152" mass="17197">MKKSGVTLIEIVIVMGLVFLMVGALDSMLISYLKNYKNNVLENEGFNYLNEAIAIIEKEVNEDASTITTEDNIIKINYSDGITINYIKCINGNLYILYGTKNITPVENSHKNVIIDDVKGFVARRTRKTLYIKVTWRNGQSIERCLAIENAN</sequence>
<organism evidence="2 3">
    <name type="scientific">Clostridium tagluense</name>
    <dbReference type="NCBI Taxonomy" id="360422"/>
    <lineage>
        <taxon>Bacteria</taxon>
        <taxon>Bacillati</taxon>
        <taxon>Bacillota</taxon>
        <taxon>Clostridia</taxon>
        <taxon>Eubacteriales</taxon>
        <taxon>Clostridiaceae</taxon>
        <taxon>Clostridium</taxon>
    </lineage>
</organism>
<keyword evidence="1" id="KW-0472">Membrane</keyword>
<protein>
    <recommendedName>
        <fullName evidence="4">Prepilin-type N-terminal cleavage/methylation domain-containing protein</fullName>
    </recommendedName>
</protein>
<dbReference type="OrthoDB" id="9927155at2"/>
<dbReference type="EMBL" id="BHYK01000003">
    <property type="protein sequence ID" value="GCD08914.1"/>
    <property type="molecule type" value="Genomic_DNA"/>
</dbReference>
<name>A0A401UHD1_9CLOT</name>
<evidence type="ECO:0008006" key="4">
    <source>
        <dbReference type="Google" id="ProtNLM"/>
    </source>
</evidence>
<dbReference type="RefSeq" id="WP_124997850.1">
    <property type="nucleotide sequence ID" value="NZ_BHYK01000003.1"/>
</dbReference>
<keyword evidence="3" id="KW-1185">Reference proteome</keyword>
<accession>A0A401UHD1</accession>
<evidence type="ECO:0000256" key="1">
    <source>
        <dbReference type="SAM" id="Phobius"/>
    </source>
</evidence>
<evidence type="ECO:0000313" key="2">
    <source>
        <dbReference type="EMBL" id="GCD08914.1"/>
    </source>
</evidence>
<reference evidence="2 3" key="1">
    <citation type="submission" date="2018-11" db="EMBL/GenBank/DDBJ databases">
        <title>Genome sequencing and assembly of Clostridium tagluense strain A121.</title>
        <authorList>
            <person name="Murakami T."/>
            <person name="Segawa T."/>
            <person name="Shcherbakova V.A."/>
            <person name="Mori H."/>
            <person name="Yoshimura Y."/>
        </authorList>
    </citation>
    <scope>NUCLEOTIDE SEQUENCE [LARGE SCALE GENOMIC DNA]</scope>
    <source>
        <strain evidence="2 3">A121</strain>
    </source>
</reference>
<dbReference type="Proteomes" id="UP000287872">
    <property type="component" value="Unassembled WGS sequence"/>
</dbReference>
<dbReference type="AlphaFoldDB" id="A0A401UHD1"/>
<gene>
    <name evidence="2" type="ORF">Ctaglu_05370</name>
</gene>
<proteinExistence type="predicted"/>
<dbReference type="InterPro" id="IPR012902">
    <property type="entry name" value="N_methyl_site"/>
</dbReference>
<keyword evidence="1" id="KW-1133">Transmembrane helix</keyword>
<dbReference type="PROSITE" id="PS00409">
    <property type="entry name" value="PROKAR_NTER_METHYL"/>
    <property type="match status" value="1"/>
</dbReference>
<comment type="caution">
    <text evidence="2">The sequence shown here is derived from an EMBL/GenBank/DDBJ whole genome shotgun (WGS) entry which is preliminary data.</text>
</comment>
<evidence type="ECO:0000313" key="3">
    <source>
        <dbReference type="Proteomes" id="UP000287872"/>
    </source>
</evidence>
<keyword evidence="1" id="KW-0812">Transmembrane</keyword>